<feature type="region of interest" description="Disordered" evidence="1">
    <location>
        <begin position="181"/>
        <end position="201"/>
    </location>
</feature>
<dbReference type="EMBL" id="LSYV01000016">
    <property type="protein sequence ID" value="KXZ50613.1"/>
    <property type="molecule type" value="Genomic_DNA"/>
</dbReference>
<proteinExistence type="predicted"/>
<feature type="region of interest" description="Disordered" evidence="1">
    <location>
        <begin position="1"/>
        <end position="153"/>
    </location>
</feature>
<keyword evidence="3" id="KW-1185">Reference proteome</keyword>
<evidence type="ECO:0000313" key="3">
    <source>
        <dbReference type="Proteomes" id="UP000075714"/>
    </source>
</evidence>
<sequence length="422" mass="43600">MGEYRMQVPPIRSYPTARRTAAPVQRAAGPARRTAPGRQAKRKTGDTLTDDEDEDSEDDDEDLDSEDEESEQSEDGDEGESDDGKVERQPITAAATAQDVAAQGAVKEGPAAQGAAEQGAPEQGAPEQGPAADAPAVGPLPHIKPDPEPLPAGEARYAQLTGLAFDAAELADLRQHYLEPRIQTASRAPDGGRLRRSTRAEDRISRAQHSYRVLWPHLETLMKQVDLEQLQREAAATAGGGGGRKRKRNGSTPAVEAPATVLLLRALRTLRVHEIGAGTSPRLPLYTLGRLLPGLAEQLRVEAGGVEEATEVVDLTSADDDVIDVETYVVDFIIVREVKAEPGASSAAAGVVVKAEPGADAGGAGGSSVVGIVVKAEPAADDGAGGAATVGKAGPGVVEAAGGGNASAAMAAVVAATEQQQQ</sequence>
<dbReference type="Proteomes" id="UP000075714">
    <property type="component" value="Unassembled WGS sequence"/>
</dbReference>
<feature type="region of interest" description="Disordered" evidence="1">
    <location>
        <begin position="235"/>
        <end position="254"/>
    </location>
</feature>
<accession>A0A150GLB3</accession>
<feature type="compositionally biased region" description="Low complexity" evidence="1">
    <location>
        <begin position="92"/>
        <end position="132"/>
    </location>
</feature>
<reference evidence="3" key="1">
    <citation type="journal article" date="2016" name="Nat. Commun.">
        <title>The Gonium pectorale genome demonstrates co-option of cell cycle regulation during the evolution of multicellularity.</title>
        <authorList>
            <person name="Hanschen E.R."/>
            <person name="Marriage T.N."/>
            <person name="Ferris P.J."/>
            <person name="Hamaji T."/>
            <person name="Toyoda A."/>
            <person name="Fujiyama A."/>
            <person name="Neme R."/>
            <person name="Noguchi H."/>
            <person name="Minakuchi Y."/>
            <person name="Suzuki M."/>
            <person name="Kawai-Toyooka H."/>
            <person name="Smith D.R."/>
            <person name="Sparks H."/>
            <person name="Anderson J."/>
            <person name="Bakaric R."/>
            <person name="Luria V."/>
            <person name="Karger A."/>
            <person name="Kirschner M.W."/>
            <person name="Durand P.M."/>
            <person name="Michod R.E."/>
            <person name="Nozaki H."/>
            <person name="Olson B.J."/>
        </authorList>
    </citation>
    <scope>NUCLEOTIDE SEQUENCE [LARGE SCALE GENOMIC DNA]</scope>
    <source>
        <strain evidence="3">NIES-2863</strain>
    </source>
</reference>
<evidence type="ECO:0000313" key="2">
    <source>
        <dbReference type="EMBL" id="KXZ50613.1"/>
    </source>
</evidence>
<organism evidence="2 3">
    <name type="scientific">Gonium pectorale</name>
    <name type="common">Green alga</name>
    <dbReference type="NCBI Taxonomy" id="33097"/>
    <lineage>
        <taxon>Eukaryota</taxon>
        <taxon>Viridiplantae</taxon>
        <taxon>Chlorophyta</taxon>
        <taxon>core chlorophytes</taxon>
        <taxon>Chlorophyceae</taxon>
        <taxon>CS clade</taxon>
        <taxon>Chlamydomonadales</taxon>
        <taxon>Volvocaceae</taxon>
        <taxon>Gonium</taxon>
    </lineage>
</organism>
<dbReference type="AlphaFoldDB" id="A0A150GLB3"/>
<protein>
    <submittedName>
        <fullName evidence="2">Uncharacterized protein</fullName>
    </submittedName>
</protein>
<name>A0A150GLB3_GONPE</name>
<gene>
    <name evidence="2" type="ORF">GPECTOR_15g296</name>
</gene>
<evidence type="ECO:0000256" key="1">
    <source>
        <dbReference type="SAM" id="MobiDB-lite"/>
    </source>
</evidence>
<feature type="compositionally biased region" description="Basic and acidic residues" evidence="1">
    <location>
        <begin position="190"/>
        <end position="201"/>
    </location>
</feature>
<feature type="compositionally biased region" description="Low complexity" evidence="1">
    <location>
        <begin position="25"/>
        <end position="38"/>
    </location>
</feature>
<feature type="compositionally biased region" description="Acidic residues" evidence="1">
    <location>
        <begin position="48"/>
        <end position="81"/>
    </location>
</feature>
<comment type="caution">
    <text evidence="2">The sequence shown here is derived from an EMBL/GenBank/DDBJ whole genome shotgun (WGS) entry which is preliminary data.</text>
</comment>